<dbReference type="eggNOG" id="KOG1758">
    <property type="taxonomic scope" value="Eukaryota"/>
</dbReference>
<proteinExistence type="predicted"/>
<accession>K8F9E0</accession>
<dbReference type="Gene3D" id="2.60.15.10">
    <property type="entry name" value="F0F1 ATP synthase delta/epsilon subunit, N-terminal"/>
    <property type="match status" value="1"/>
</dbReference>
<dbReference type="Proteomes" id="UP000198341">
    <property type="component" value="Chromosome 10"/>
</dbReference>
<keyword evidence="1" id="KW-0375">Hydrogen ion transport</keyword>
<dbReference type="OrthoDB" id="270171at2759"/>
<protein>
    <submittedName>
        <fullName evidence="2">Uncharacterized protein</fullName>
    </submittedName>
</protein>
<dbReference type="GeneID" id="19013457"/>
<dbReference type="KEGG" id="bpg:Bathy10g03820"/>
<gene>
    <name evidence="2" type="ordered locus">Bathy10g03820</name>
</gene>
<evidence type="ECO:0000256" key="1">
    <source>
        <dbReference type="ARBA" id="ARBA00022781"/>
    </source>
</evidence>
<dbReference type="PANTHER" id="PTHR13822:SF7">
    <property type="entry name" value="ATP SYNTHASE SUBUNIT DELTA, MITOCHONDRIAL"/>
    <property type="match status" value="1"/>
</dbReference>
<evidence type="ECO:0000313" key="3">
    <source>
        <dbReference type="Proteomes" id="UP000198341"/>
    </source>
</evidence>
<organism evidence="2 3">
    <name type="scientific">Bathycoccus prasinos</name>
    <dbReference type="NCBI Taxonomy" id="41875"/>
    <lineage>
        <taxon>Eukaryota</taxon>
        <taxon>Viridiplantae</taxon>
        <taxon>Chlorophyta</taxon>
        <taxon>Mamiellophyceae</taxon>
        <taxon>Mamiellales</taxon>
        <taxon>Bathycoccaceae</taxon>
        <taxon>Bathycoccus</taxon>
    </lineage>
</organism>
<keyword evidence="1" id="KW-0406">Ion transport</keyword>
<dbReference type="InterPro" id="IPR036771">
    <property type="entry name" value="ATPsynth_dsu/esu_N"/>
</dbReference>
<dbReference type="PANTHER" id="PTHR13822">
    <property type="entry name" value="ATP SYNTHASE DELTA/EPSILON CHAIN"/>
    <property type="match status" value="1"/>
</dbReference>
<keyword evidence="3" id="KW-1185">Reference proteome</keyword>
<reference evidence="2 3" key="1">
    <citation type="submission" date="2011-10" db="EMBL/GenBank/DDBJ databases">
        <authorList>
            <person name="Genoscope - CEA"/>
        </authorList>
    </citation>
    <scope>NUCLEOTIDE SEQUENCE [LARGE SCALE GENOMIC DNA]</scope>
    <source>
        <strain evidence="2 3">RCC 1105</strain>
    </source>
</reference>
<sequence length="84" mass="9298">MILYYNKQYFVSSGFAFAHADSSVDILAVEAVPVEHLDETVVRKMLSEHTAKFQAAKDDYEKATHQIGIDVSTAMVSAIETMGK</sequence>
<dbReference type="RefSeq" id="XP_007510700.1">
    <property type="nucleotide sequence ID" value="XM_007510638.1"/>
</dbReference>
<dbReference type="STRING" id="41875.K8F9E0"/>
<dbReference type="GO" id="GO:0045259">
    <property type="term" value="C:proton-transporting ATP synthase complex"/>
    <property type="evidence" value="ECO:0007669"/>
    <property type="project" value="InterPro"/>
</dbReference>
<name>K8F9E0_9CHLO</name>
<dbReference type="AlphaFoldDB" id="K8F9E0"/>
<dbReference type="GO" id="GO:0046933">
    <property type="term" value="F:proton-transporting ATP synthase activity, rotational mechanism"/>
    <property type="evidence" value="ECO:0007669"/>
    <property type="project" value="InterPro"/>
</dbReference>
<evidence type="ECO:0000313" key="2">
    <source>
        <dbReference type="EMBL" id="CCO18233.1"/>
    </source>
</evidence>
<dbReference type="InterPro" id="IPR001469">
    <property type="entry name" value="ATP_synth_F1_dsu/esu"/>
</dbReference>
<keyword evidence="1" id="KW-0813">Transport</keyword>
<dbReference type="EMBL" id="FO082269">
    <property type="protein sequence ID" value="CCO18233.1"/>
    <property type="molecule type" value="Genomic_DNA"/>
</dbReference>